<evidence type="ECO:0000256" key="11">
    <source>
        <dbReference type="PROSITE-ProRule" id="PRU00469"/>
    </source>
</evidence>
<dbReference type="FunFam" id="1.10.472.10:FF:000002">
    <property type="entry name" value="Transcription factor IIIB 90 kDa subunit"/>
    <property type="match status" value="1"/>
</dbReference>
<dbReference type="STRING" id="5217.A0A4Q1BK95"/>
<evidence type="ECO:0000256" key="1">
    <source>
        <dbReference type="ARBA" id="ARBA00004123"/>
    </source>
</evidence>
<dbReference type="Pfam" id="PF00382">
    <property type="entry name" value="TFIIB"/>
    <property type="match status" value="2"/>
</dbReference>
<dbReference type="GO" id="GO:0000126">
    <property type="term" value="C:transcription factor TFIIIB complex"/>
    <property type="evidence" value="ECO:0007669"/>
    <property type="project" value="UniProtKB-ARBA"/>
</dbReference>
<evidence type="ECO:0000256" key="7">
    <source>
        <dbReference type="ARBA" id="ARBA00023159"/>
    </source>
</evidence>
<dbReference type="InterPro" id="IPR000812">
    <property type="entry name" value="TFIIB"/>
</dbReference>
<evidence type="ECO:0000256" key="12">
    <source>
        <dbReference type="SAM" id="MobiDB-lite"/>
    </source>
</evidence>
<feature type="region of interest" description="Disordered" evidence="12">
    <location>
        <begin position="306"/>
        <end position="364"/>
    </location>
</feature>
<feature type="region of interest" description="Disordered" evidence="12">
    <location>
        <begin position="668"/>
        <end position="736"/>
    </location>
</feature>
<keyword evidence="15" id="KW-1185">Reference proteome</keyword>
<dbReference type="AlphaFoldDB" id="A0A4Q1BK95"/>
<dbReference type="GO" id="GO:0097550">
    <property type="term" value="C:transcription preinitiation complex"/>
    <property type="evidence" value="ECO:0007669"/>
    <property type="project" value="TreeGrafter"/>
</dbReference>
<dbReference type="CDD" id="cd20553">
    <property type="entry name" value="CYCLIN_TFIIIB90_rpt1"/>
    <property type="match status" value="1"/>
</dbReference>
<keyword evidence="4 11" id="KW-0863">Zinc-finger</keyword>
<reference evidence="14 15" key="1">
    <citation type="submission" date="2016-06" db="EMBL/GenBank/DDBJ databases">
        <title>Evolution of pathogenesis and genome organization in the Tremellales.</title>
        <authorList>
            <person name="Cuomo C."/>
            <person name="Litvintseva A."/>
            <person name="Heitman J."/>
            <person name="Chen Y."/>
            <person name="Sun S."/>
            <person name="Springer D."/>
            <person name="Dromer F."/>
            <person name="Young S."/>
            <person name="Zeng Q."/>
            <person name="Chapman S."/>
            <person name="Gujja S."/>
            <person name="Saif S."/>
            <person name="Birren B."/>
        </authorList>
    </citation>
    <scope>NUCLEOTIDE SEQUENCE [LARGE SCALE GENOMIC DNA]</scope>
    <source>
        <strain evidence="14 15">ATCC 28783</strain>
    </source>
</reference>
<evidence type="ECO:0000256" key="5">
    <source>
        <dbReference type="ARBA" id="ARBA00022833"/>
    </source>
</evidence>
<evidence type="ECO:0000259" key="13">
    <source>
        <dbReference type="PROSITE" id="PS51134"/>
    </source>
</evidence>
<feature type="compositionally biased region" description="Acidic residues" evidence="12">
    <location>
        <begin position="329"/>
        <end position="340"/>
    </location>
</feature>
<feature type="compositionally biased region" description="Acidic residues" evidence="12">
    <location>
        <begin position="454"/>
        <end position="475"/>
    </location>
</feature>
<dbReference type="InterPro" id="IPR013150">
    <property type="entry name" value="TFIIB_cyclin"/>
</dbReference>
<sequence length="736" mass="84099">MAPKICPLCRSTGPFETNLSAGTTICGSCYTIVEQGILVSEIGFGESAGGRVHVQGQFVSRFATGIAGIRGASSASSEKAKQDGQAKVKSVGDAMNIEPHIIRGAQRWYGLAVDNRFNRGRRIEYIVASCLYLQCRMKKDPHMLIDFSERLTINVYELGGTYLKLRSILSLTETMPEVDPAIYNLRFANRLSFGAPAVVHAIAADASKLIRRFAADWMTQGRRPAGLCGACLIIAARMHDFLRTPDEVAQVVKVAPITIHRRLREFAQTSIAKKTVEEWRNMTEEDLLHDTEDVPPVVKQQRERARKLAEKVKRETAMLGQEESSPPLEELDPQDDDDMSDTQGEGSTRRRGKERMTEEELDMGEVIREVAENYGLDVFEGEEIEDPNLEEMGPTEYTKEVDAARDDPDQAKSERKRDQNAFRRSIPSSFSTTAVDSDPTQSTLVEYDALGLEDKEEDFQEYDEDEKEDDDEKEEGQENGKRNNKKKNFDEWEDEEATMIFLEKTYFSEEARLLAVTGTDIRERIKSWLRGREPKDVVMEMRTIENAYRKRAKGAKVKEDVFEDIDDEELDKYWIMDDHERDTRARMWLSSNGKWLEEEKTRQEKKALEEKRKGESGRPKPKTKRKRPTARQKPFTTAREAITTLAIDKKFSSRVNYDALESAVEKVDSELVMFDDKEDEGEKYDDDDDDGKYDDGEKDDGDDEEEEEWGGKRRRNGVVAFNVTDYGGQARERRER</sequence>
<keyword evidence="8" id="KW-0804">Transcription</keyword>
<dbReference type="CDD" id="cd20554">
    <property type="entry name" value="CYCLIN_TFIIIB90_rpt2"/>
    <property type="match status" value="1"/>
</dbReference>
<dbReference type="PANTHER" id="PTHR11618:SF4">
    <property type="entry name" value="TRANSCRIPTION FACTOR IIIB 90 KDA SUBUNIT"/>
    <property type="match status" value="1"/>
</dbReference>
<proteinExistence type="inferred from homology"/>
<comment type="similarity">
    <text evidence="2">Belongs to the TFIIB family.</text>
</comment>
<dbReference type="InterPro" id="IPR036915">
    <property type="entry name" value="Cyclin-like_sf"/>
</dbReference>
<feature type="compositionally biased region" description="Basic and acidic residues" evidence="12">
    <location>
        <begin position="397"/>
        <end position="421"/>
    </location>
</feature>
<name>A0A4Q1BK95_TREME</name>
<evidence type="ECO:0000313" key="15">
    <source>
        <dbReference type="Proteomes" id="UP000289152"/>
    </source>
</evidence>
<keyword evidence="9" id="KW-0539">Nucleus</keyword>
<dbReference type="InterPro" id="IPR011665">
    <property type="entry name" value="BRF1_TBP-bd_dom"/>
</dbReference>
<dbReference type="PROSITE" id="PS51134">
    <property type="entry name" value="ZF_TFIIB"/>
    <property type="match status" value="1"/>
</dbReference>
<keyword evidence="7" id="KW-0010">Activator</keyword>
<comment type="caution">
    <text evidence="14">The sequence shown here is derived from an EMBL/GenBank/DDBJ whole genome shotgun (WGS) entry which is preliminary data.</text>
</comment>
<evidence type="ECO:0000256" key="6">
    <source>
        <dbReference type="ARBA" id="ARBA00023015"/>
    </source>
</evidence>
<feature type="region of interest" description="Disordered" evidence="12">
    <location>
        <begin position="378"/>
        <end position="487"/>
    </location>
</feature>
<evidence type="ECO:0000313" key="14">
    <source>
        <dbReference type="EMBL" id="RXK38164.1"/>
    </source>
</evidence>
<dbReference type="InParanoid" id="A0A4Q1BK95"/>
<feature type="region of interest" description="Disordered" evidence="12">
    <location>
        <begin position="599"/>
        <end position="638"/>
    </location>
</feature>
<dbReference type="GO" id="GO:0006384">
    <property type="term" value="P:transcription initiation at RNA polymerase III promoter"/>
    <property type="evidence" value="ECO:0007669"/>
    <property type="project" value="UniProtKB-ARBA"/>
</dbReference>
<dbReference type="FunFam" id="1.10.472.10:FF:000007">
    <property type="entry name" value="Transcription factor IIIB 90 kDa subunit"/>
    <property type="match status" value="1"/>
</dbReference>
<dbReference type="GO" id="GO:0017025">
    <property type="term" value="F:TBP-class protein binding"/>
    <property type="evidence" value="ECO:0007669"/>
    <property type="project" value="InterPro"/>
</dbReference>
<feature type="domain" description="TFIIB-type" evidence="13">
    <location>
        <begin position="2"/>
        <end position="34"/>
    </location>
</feature>
<organism evidence="14 15">
    <name type="scientific">Tremella mesenterica</name>
    <name type="common">Jelly fungus</name>
    <dbReference type="NCBI Taxonomy" id="5217"/>
    <lineage>
        <taxon>Eukaryota</taxon>
        <taxon>Fungi</taxon>
        <taxon>Dikarya</taxon>
        <taxon>Basidiomycota</taxon>
        <taxon>Agaricomycotina</taxon>
        <taxon>Tremellomycetes</taxon>
        <taxon>Tremellales</taxon>
        <taxon>Tremellaceae</taxon>
        <taxon>Tremella</taxon>
    </lineage>
</organism>
<dbReference type="PANTHER" id="PTHR11618">
    <property type="entry name" value="TRANSCRIPTION INITIATION FACTOR IIB-RELATED"/>
    <property type="match status" value="1"/>
</dbReference>
<dbReference type="GO" id="GO:0000995">
    <property type="term" value="F:RNA polymerase III general transcription initiation factor activity"/>
    <property type="evidence" value="ECO:0007669"/>
    <property type="project" value="TreeGrafter"/>
</dbReference>
<feature type="compositionally biased region" description="Acidic residues" evidence="12">
    <location>
        <begin position="676"/>
        <end position="708"/>
    </location>
</feature>
<keyword evidence="5" id="KW-0862">Zinc</keyword>
<dbReference type="SUPFAM" id="SSF47954">
    <property type="entry name" value="Cyclin-like"/>
    <property type="match status" value="2"/>
</dbReference>
<dbReference type="Gene3D" id="1.20.5.650">
    <property type="entry name" value="Single helix bin"/>
    <property type="match status" value="1"/>
</dbReference>
<evidence type="ECO:0000256" key="2">
    <source>
        <dbReference type="ARBA" id="ARBA00010857"/>
    </source>
</evidence>
<dbReference type="InterPro" id="IPR013137">
    <property type="entry name" value="Znf_TFIIB"/>
</dbReference>
<evidence type="ECO:0000256" key="10">
    <source>
        <dbReference type="ARBA" id="ARBA00031009"/>
    </source>
</evidence>
<dbReference type="EMBL" id="SDIL01000052">
    <property type="protein sequence ID" value="RXK38164.1"/>
    <property type="molecule type" value="Genomic_DNA"/>
</dbReference>
<evidence type="ECO:0000256" key="9">
    <source>
        <dbReference type="ARBA" id="ARBA00023242"/>
    </source>
</evidence>
<dbReference type="Proteomes" id="UP000289152">
    <property type="component" value="Unassembled WGS sequence"/>
</dbReference>
<comment type="subcellular location">
    <subcellularLocation>
        <location evidence="1">Nucleus</location>
    </subcellularLocation>
</comment>
<accession>A0A4Q1BK95</accession>
<dbReference type="GO" id="GO:0001006">
    <property type="term" value="F:RNA polymerase III type 3 promoter sequence-specific DNA binding"/>
    <property type="evidence" value="ECO:0007669"/>
    <property type="project" value="TreeGrafter"/>
</dbReference>
<dbReference type="FunCoup" id="A0A4Q1BK95">
    <property type="interactions" value="140"/>
</dbReference>
<dbReference type="GO" id="GO:0008270">
    <property type="term" value="F:zinc ion binding"/>
    <property type="evidence" value="ECO:0007669"/>
    <property type="project" value="UniProtKB-KW"/>
</dbReference>
<keyword evidence="3" id="KW-0479">Metal-binding</keyword>
<evidence type="ECO:0000256" key="4">
    <source>
        <dbReference type="ARBA" id="ARBA00022771"/>
    </source>
</evidence>
<evidence type="ECO:0000256" key="3">
    <source>
        <dbReference type="ARBA" id="ARBA00022723"/>
    </source>
</evidence>
<dbReference type="VEuPathDB" id="FungiDB:TREMEDRAFT_35498"/>
<protein>
    <recommendedName>
        <fullName evidence="10">B-related factor 1</fullName>
    </recommendedName>
</protein>
<dbReference type="Gene3D" id="1.10.472.10">
    <property type="entry name" value="Cyclin-like"/>
    <property type="match status" value="2"/>
</dbReference>
<dbReference type="OrthoDB" id="511529at2759"/>
<dbReference type="GO" id="GO:0070897">
    <property type="term" value="P:transcription preinitiation complex assembly"/>
    <property type="evidence" value="ECO:0007669"/>
    <property type="project" value="InterPro"/>
</dbReference>
<dbReference type="PRINTS" id="PR00685">
    <property type="entry name" value="TIFACTORIIB"/>
</dbReference>
<feature type="compositionally biased region" description="Basic residues" evidence="12">
    <location>
        <begin position="619"/>
        <end position="630"/>
    </location>
</feature>
<dbReference type="GO" id="GO:0005634">
    <property type="term" value="C:nucleus"/>
    <property type="evidence" value="ECO:0007669"/>
    <property type="project" value="UniProtKB-SubCell"/>
</dbReference>
<gene>
    <name evidence="14" type="ORF">M231_04538</name>
</gene>
<evidence type="ECO:0000256" key="8">
    <source>
        <dbReference type="ARBA" id="ARBA00023163"/>
    </source>
</evidence>
<feature type="compositionally biased region" description="Acidic residues" evidence="12">
    <location>
        <begin position="379"/>
        <end position="389"/>
    </location>
</feature>
<keyword evidence="6" id="KW-0805">Transcription regulation</keyword>
<dbReference type="Pfam" id="PF07741">
    <property type="entry name" value="BRF1"/>
    <property type="match status" value="1"/>
</dbReference>
<feature type="compositionally biased region" description="Basic and acidic residues" evidence="12">
    <location>
        <begin position="306"/>
        <end position="316"/>
    </location>
</feature>
<feature type="compositionally biased region" description="Basic and acidic residues" evidence="12">
    <location>
        <begin position="599"/>
        <end position="618"/>
    </location>
</feature>
<feature type="compositionally biased region" description="Polar residues" evidence="12">
    <location>
        <begin position="426"/>
        <end position="444"/>
    </location>
</feature>